<gene>
    <name evidence="2" type="ORF">DPMN_137327</name>
</gene>
<dbReference type="Proteomes" id="UP000828390">
    <property type="component" value="Unassembled WGS sequence"/>
</dbReference>
<keyword evidence="3" id="KW-1185">Reference proteome</keyword>
<proteinExistence type="predicted"/>
<comment type="caution">
    <text evidence="2">The sequence shown here is derived from an EMBL/GenBank/DDBJ whole genome shotgun (WGS) entry which is preliminary data.</text>
</comment>
<reference evidence="2" key="2">
    <citation type="submission" date="2020-11" db="EMBL/GenBank/DDBJ databases">
        <authorList>
            <person name="McCartney M.A."/>
            <person name="Auch B."/>
            <person name="Kono T."/>
            <person name="Mallez S."/>
            <person name="Becker A."/>
            <person name="Gohl D.M."/>
            <person name="Silverstein K.A.T."/>
            <person name="Koren S."/>
            <person name="Bechman K.B."/>
            <person name="Herman A."/>
            <person name="Abrahante J.E."/>
            <person name="Garbe J."/>
        </authorList>
    </citation>
    <scope>NUCLEOTIDE SEQUENCE</scope>
    <source>
        <strain evidence="2">Duluth1</strain>
        <tissue evidence="2">Whole animal</tissue>
    </source>
</reference>
<organism evidence="2 3">
    <name type="scientific">Dreissena polymorpha</name>
    <name type="common">Zebra mussel</name>
    <name type="synonym">Mytilus polymorpha</name>
    <dbReference type="NCBI Taxonomy" id="45954"/>
    <lineage>
        <taxon>Eukaryota</taxon>
        <taxon>Metazoa</taxon>
        <taxon>Spiralia</taxon>
        <taxon>Lophotrochozoa</taxon>
        <taxon>Mollusca</taxon>
        <taxon>Bivalvia</taxon>
        <taxon>Autobranchia</taxon>
        <taxon>Heteroconchia</taxon>
        <taxon>Euheterodonta</taxon>
        <taxon>Imparidentia</taxon>
        <taxon>Neoheterodontei</taxon>
        <taxon>Myida</taxon>
        <taxon>Dreissenoidea</taxon>
        <taxon>Dreissenidae</taxon>
        <taxon>Dreissena</taxon>
    </lineage>
</organism>
<evidence type="ECO:0000313" key="3">
    <source>
        <dbReference type="Proteomes" id="UP000828390"/>
    </source>
</evidence>
<dbReference type="AlphaFoldDB" id="A0A9D4G5J6"/>
<feature type="region of interest" description="Disordered" evidence="1">
    <location>
        <begin position="83"/>
        <end position="107"/>
    </location>
</feature>
<evidence type="ECO:0000313" key="2">
    <source>
        <dbReference type="EMBL" id="KAH3808965.1"/>
    </source>
</evidence>
<name>A0A9D4G5J6_DREPO</name>
<evidence type="ECO:0000256" key="1">
    <source>
        <dbReference type="SAM" id="MobiDB-lite"/>
    </source>
</evidence>
<dbReference type="EMBL" id="JAIWYP010000006">
    <property type="protein sequence ID" value="KAH3808965.1"/>
    <property type="molecule type" value="Genomic_DNA"/>
</dbReference>
<accession>A0A9D4G5J6</accession>
<reference evidence="2" key="1">
    <citation type="journal article" date="2019" name="bioRxiv">
        <title>The Genome of the Zebra Mussel, Dreissena polymorpha: A Resource for Invasive Species Research.</title>
        <authorList>
            <person name="McCartney M.A."/>
            <person name="Auch B."/>
            <person name="Kono T."/>
            <person name="Mallez S."/>
            <person name="Zhang Y."/>
            <person name="Obille A."/>
            <person name="Becker A."/>
            <person name="Abrahante J.E."/>
            <person name="Garbe J."/>
            <person name="Badalamenti J.P."/>
            <person name="Herman A."/>
            <person name="Mangelson H."/>
            <person name="Liachko I."/>
            <person name="Sullivan S."/>
            <person name="Sone E.D."/>
            <person name="Koren S."/>
            <person name="Silverstein K.A.T."/>
            <person name="Beckman K.B."/>
            <person name="Gohl D.M."/>
        </authorList>
    </citation>
    <scope>NUCLEOTIDE SEQUENCE</scope>
    <source>
        <strain evidence="2">Duluth1</strain>
        <tissue evidence="2">Whole animal</tissue>
    </source>
</reference>
<sequence>MGVQNSMEQDVHCPITFVKPPGLTSNRYQDSLRSSCVLTSRVPPPMMASSRLQLHTEDDSQQKRILLKQVLTLQLARLVAPKSLPAPMNRPDALEMGTTDSHDQFPI</sequence>
<protein>
    <submittedName>
        <fullName evidence="2">Uncharacterized protein</fullName>
    </submittedName>
</protein>